<protein>
    <submittedName>
        <fullName evidence="1">Uncharacterized protein</fullName>
    </submittedName>
</protein>
<dbReference type="EMBL" id="BAAATD010000013">
    <property type="protein sequence ID" value="GAA2627887.1"/>
    <property type="molecule type" value="Genomic_DNA"/>
</dbReference>
<comment type="caution">
    <text evidence="1">The sequence shown here is derived from an EMBL/GenBank/DDBJ whole genome shotgun (WGS) entry which is preliminary data.</text>
</comment>
<reference evidence="1 2" key="1">
    <citation type="journal article" date="2019" name="Int. J. Syst. Evol. Microbiol.">
        <title>The Global Catalogue of Microorganisms (GCM) 10K type strain sequencing project: providing services to taxonomists for standard genome sequencing and annotation.</title>
        <authorList>
            <consortium name="The Broad Institute Genomics Platform"/>
            <consortium name="The Broad Institute Genome Sequencing Center for Infectious Disease"/>
            <person name="Wu L."/>
            <person name="Ma J."/>
        </authorList>
    </citation>
    <scope>NUCLEOTIDE SEQUENCE [LARGE SCALE GENOMIC DNA]</scope>
    <source>
        <strain evidence="1 2">JCM 6833</strain>
    </source>
</reference>
<keyword evidence="2" id="KW-1185">Reference proteome</keyword>
<evidence type="ECO:0000313" key="2">
    <source>
        <dbReference type="Proteomes" id="UP001501509"/>
    </source>
</evidence>
<dbReference type="Proteomes" id="UP001501509">
    <property type="component" value="Unassembled WGS sequence"/>
</dbReference>
<name>A0ABN3QJ71_9ACTN</name>
<dbReference type="RefSeq" id="WP_344547372.1">
    <property type="nucleotide sequence ID" value="NZ_BAAATD010000013.1"/>
</dbReference>
<evidence type="ECO:0000313" key="1">
    <source>
        <dbReference type="EMBL" id="GAA2627887.1"/>
    </source>
</evidence>
<proteinExistence type="predicted"/>
<accession>A0ABN3QJ71</accession>
<gene>
    <name evidence="1" type="ORF">GCM10010411_76390</name>
</gene>
<organism evidence="1 2">
    <name type="scientific">Actinomadura fulvescens</name>
    <dbReference type="NCBI Taxonomy" id="46160"/>
    <lineage>
        <taxon>Bacteria</taxon>
        <taxon>Bacillati</taxon>
        <taxon>Actinomycetota</taxon>
        <taxon>Actinomycetes</taxon>
        <taxon>Streptosporangiales</taxon>
        <taxon>Thermomonosporaceae</taxon>
        <taxon>Actinomadura</taxon>
    </lineage>
</organism>
<sequence length="90" mass="9535">MTDNITTMDVTLTIALKLDLGEGIDLGKVSMSDLRTSLDSEARWQLEGMAFAVAYDHANDKNAEVHIDVTNADVKSMDVAPAPGAGPESA</sequence>